<accession>A0ABS2CGK7</accession>
<organism evidence="5 6">
    <name type="scientific">Deefgea chitinilytica</name>
    <dbReference type="NCBI Taxonomy" id="570276"/>
    <lineage>
        <taxon>Bacteria</taxon>
        <taxon>Pseudomonadati</taxon>
        <taxon>Pseudomonadota</taxon>
        <taxon>Betaproteobacteria</taxon>
        <taxon>Neisseriales</taxon>
        <taxon>Chitinibacteraceae</taxon>
        <taxon>Deefgea</taxon>
    </lineage>
</organism>
<gene>
    <name evidence="5" type="ORF">GM173_13435</name>
</gene>
<dbReference type="InterPro" id="IPR011078">
    <property type="entry name" value="PyrdxlP_homeostasis"/>
</dbReference>
<comment type="function">
    <text evidence="2">Pyridoxal 5'-phosphate (PLP)-binding protein, which is involved in PLP homeostasis.</text>
</comment>
<dbReference type="Pfam" id="PF01168">
    <property type="entry name" value="Ala_racemase_N"/>
    <property type="match status" value="1"/>
</dbReference>
<evidence type="ECO:0000259" key="4">
    <source>
        <dbReference type="Pfam" id="PF01168"/>
    </source>
</evidence>
<dbReference type="Gene3D" id="3.20.20.10">
    <property type="entry name" value="Alanine racemase"/>
    <property type="match status" value="1"/>
</dbReference>
<dbReference type="CDD" id="cd06824">
    <property type="entry name" value="PLPDE_III_Yggs_like"/>
    <property type="match status" value="1"/>
</dbReference>
<sequence length="237" mass="25920">MMATIFTALQDVQARIHAACTTASRNDNEVTLLAVSKTFPSQDIRTLYQHGQRAFGENYAQELASKQQELSDCTDLEWHFIGPLQSNKTRLVAENAAWVHTIDRFKIAERLAKQRPSDMPQLNICLQVNVSGEDSKSGVAPNELLDLAQQVSQLPELKIRGLMCIPEATDNASRLTTQFATLVKLKEQLNSQGFALDTLSMGMSADLELAIASGSTLVRIGSAIFGARTYPPGNTAP</sequence>
<comment type="caution">
    <text evidence="5">The sequence shown here is derived from an EMBL/GenBank/DDBJ whole genome shotgun (WGS) entry which is preliminary data.</text>
</comment>
<feature type="domain" description="Alanine racemase N-terminal" evidence="4">
    <location>
        <begin position="31"/>
        <end position="228"/>
    </location>
</feature>
<comment type="similarity">
    <text evidence="2 3">Belongs to the pyridoxal phosphate-binding protein YggS/PROSC family.</text>
</comment>
<dbReference type="NCBIfam" id="TIGR00044">
    <property type="entry name" value="YggS family pyridoxal phosphate-dependent enzyme"/>
    <property type="match status" value="1"/>
</dbReference>
<evidence type="ECO:0000256" key="1">
    <source>
        <dbReference type="ARBA" id="ARBA00022898"/>
    </source>
</evidence>
<keyword evidence="6" id="KW-1185">Reference proteome</keyword>
<dbReference type="PANTHER" id="PTHR10146:SF14">
    <property type="entry name" value="PYRIDOXAL PHOSPHATE HOMEOSTASIS PROTEIN"/>
    <property type="match status" value="1"/>
</dbReference>
<proteinExistence type="inferred from homology"/>
<evidence type="ECO:0000313" key="5">
    <source>
        <dbReference type="EMBL" id="MBM5572573.1"/>
    </source>
</evidence>
<evidence type="ECO:0000256" key="3">
    <source>
        <dbReference type="RuleBase" id="RU004514"/>
    </source>
</evidence>
<dbReference type="EMBL" id="WOFE01000008">
    <property type="protein sequence ID" value="MBM5572573.1"/>
    <property type="molecule type" value="Genomic_DNA"/>
</dbReference>
<dbReference type="PIRSF" id="PIRSF004848">
    <property type="entry name" value="YBL036c_PLPDEIII"/>
    <property type="match status" value="1"/>
</dbReference>
<feature type="modified residue" description="N6-(pyridoxal phosphate)lysine" evidence="2">
    <location>
        <position position="37"/>
    </location>
</feature>
<reference evidence="5 6" key="1">
    <citation type="submission" date="2019-11" db="EMBL/GenBank/DDBJ databases">
        <title>Novel Deefgea species.</title>
        <authorList>
            <person name="Han J.-H."/>
        </authorList>
    </citation>
    <scope>NUCLEOTIDE SEQUENCE [LARGE SCALE GENOMIC DNA]</scope>
    <source>
        <strain evidence="5 6">LMG 24817</strain>
    </source>
</reference>
<keyword evidence="1 2" id="KW-0663">Pyridoxal phosphate</keyword>
<dbReference type="PANTHER" id="PTHR10146">
    <property type="entry name" value="PROLINE SYNTHETASE CO-TRANSCRIBED BACTERIAL HOMOLOG PROTEIN"/>
    <property type="match status" value="1"/>
</dbReference>
<dbReference type="PROSITE" id="PS01211">
    <property type="entry name" value="UPF0001"/>
    <property type="match status" value="1"/>
</dbReference>
<dbReference type="SUPFAM" id="SSF51419">
    <property type="entry name" value="PLP-binding barrel"/>
    <property type="match status" value="1"/>
</dbReference>
<dbReference type="HAMAP" id="MF_02087">
    <property type="entry name" value="PLP_homeostasis"/>
    <property type="match status" value="1"/>
</dbReference>
<dbReference type="InterPro" id="IPR029066">
    <property type="entry name" value="PLP-binding_barrel"/>
</dbReference>
<dbReference type="InterPro" id="IPR001608">
    <property type="entry name" value="Ala_racemase_N"/>
</dbReference>
<evidence type="ECO:0000313" key="6">
    <source>
        <dbReference type="Proteomes" id="UP001195660"/>
    </source>
</evidence>
<evidence type="ECO:0000256" key="2">
    <source>
        <dbReference type="HAMAP-Rule" id="MF_02087"/>
    </source>
</evidence>
<dbReference type="Proteomes" id="UP001195660">
    <property type="component" value="Unassembled WGS sequence"/>
</dbReference>
<protein>
    <recommendedName>
        <fullName evidence="2">Pyridoxal phosphate homeostasis protein</fullName>
        <shortName evidence="2">PLP homeostasis protein</shortName>
    </recommendedName>
</protein>
<name>A0ABS2CGK7_9NEIS</name>